<name>A0AAJ5EGV3_9ENTE</name>
<dbReference type="RefSeq" id="WP_135253496.1">
    <property type="nucleotide sequence ID" value="NZ_CP038865.1"/>
</dbReference>
<sequence length="149" mass="16063">MTGTEVAALIAAIAFVILVVVLIFFLMTLLPKLKETLDNANKTMKKTQDIVDESNRTLKLVAKDVDVLSHQVEELLIKSNDLLNDVNGKVETIQPLFKAAADLGDSVSSINNSSRNVANKLGVMGGNAVKASVVTKVGQSAFKLLRKKK</sequence>
<keyword evidence="2" id="KW-0472">Membrane</keyword>
<protein>
    <submittedName>
        <fullName evidence="4">DUF948 domain-containing protein</fullName>
    </submittedName>
</protein>
<dbReference type="EMBL" id="SRHU01000006">
    <property type="protein sequence ID" value="TFZ43003.1"/>
    <property type="molecule type" value="Genomic_DNA"/>
</dbReference>
<evidence type="ECO:0000313" key="3">
    <source>
        <dbReference type="EMBL" id="QCA28796.1"/>
    </source>
</evidence>
<evidence type="ECO:0000256" key="2">
    <source>
        <dbReference type="SAM" id="Phobius"/>
    </source>
</evidence>
<reference evidence="3 5" key="2">
    <citation type="journal article" date="2020" name="Int. J. Syst. Evol. Microbiol.">
        <title>Vagococcus xieshaowenii sp. nov., isolated from snow finch (Montifringilla taczanowskii) cloacal content.</title>
        <authorList>
            <person name="Ge Y."/>
            <person name="Yang J."/>
            <person name="Lai X.H."/>
            <person name="Zhang G."/>
            <person name="Jin D."/>
            <person name="Lu S."/>
            <person name="Wang B."/>
            <person name="Huang Y."/>
            <person name="Huang Y."/>
            <person name="Ren Z."/>
            <person name="Zhang X."/>
            <person name="Xu J."/>
        </authorList>
    </citation>
    <scope>NUCLEOTIDE SEQUENCE [LARGE SCALE GENOMIC DNA]</scope>
    <source>
        <strain evidence="5">personal::cf-49</strain>
        <strain evidence="3">Personal::cf-49</strain>
    </source>
</reference>
<evidence type="ECO:0000313" key="4">
    <source>
        <dbReference type="EMBL" id="TFZ43003.1"/>
    </source>
</evidence>
<feature type="transmembrane region" description="Helical" evidence="2">
    <location>
        <begin position="6"/>
        <end position="30"/>
    </location>
</feature>
<evidence type="ECO:0000256" key="1">
    <source>
        <dbReference type="SAM" id="Coils"/>
    </source>
</evidence>
<reference evidence="4 6" key="1">
    <citation type="submission" date="2019-03" db="EMBL/GenBank/DDBJ databases">
        <title>Vagococcus sp. was isolated fron gut of Carduelis flavirostris.</title>
        <authorList>
            <person name="Ge Y."/>
        </authorList>
    </citation>
    <scope>NUCLEOTIDE SEQUENCE [LARGE SCALE GENOMIC DNA]</scope>
    <source>
        <strain evidence="4 6">CF-210</strain>
    </source>
</reference>
<dbReference type="Proteomes" id="UP000297725">
    <property type="component" value="Unassembled WGS sequence"/>
</dbReference>
<proteinExistence type="predicted"/>
<keyword evidence="5" id="KW-1185">Reference proteome</keyword>
<dbReference type="Pfam" id="PF06103">
    <property type="entry name" value="DUF948"/>
    <property type="match status" value="1"/>
</dbReference>
<feature type="coiled-coil region" evidence="1">
    <location>
        <begin position="30"/>
        <end position="57"/>
    </location>
</feature>
<dbReference type="AlphaFoldDB" id="A0AAJ5EGV3"/>
<evidence type="ECO:0000313" key="6">
    <source>
        <dbReference type="Proteomes" id="UP000297725"/>
    </source>
</evidence>
<keyword evidence="2" id="KW-0812">Transmembrane</keyword>
<dbReference type="EMBL" id="CP038865">
    <property type="protein sequence ID" value="QCA28796.1"/>
    <property type="molecule type" value="Genomic_DNA"/>
</dbReference>
<keyword evidence="2" id="KW-1133">Transmembrane helix</keyword>
<dbReference type="InterPro" id="IPR009293">
    <property type="entry name" value="UPF0478"/>
</dbReference>
<dbReference type="PANTHER" id="PTHR40070">
    <property type="entry name" value="UPF0478 PROTEIN YTXG"/>
    <property type="match status" value="1"/>
</dbReference>
<keyword evidence="1" id="KW-0175">Coiled coil</keyword>
<dbReference type="PANTHER" id="PTHR40070:SF1">
    <property type="entry name" value="UPF0478 PROTEIN YTXG"/>
    <property type="match status" value="1"/>
</dbReference>
<accession>A0AAJ5EGV3</accession>
<evidence type="ECO:0000313" key="5">
    <source>
        <dbReference type="Proteomes" id="UP000296883"/>
    </source>
</evidence>
<dbReference type="Proteomes" id="UP000296883">
    <property type="component" value="Chromosome"/>
</dbReference>
<organism evidence="4 6">
    <name type="scientific">Vagococcus xieshaowenii</name>
    <dbReference type="NCBI Taxonomy" id="2562451"/>
    <lineage>
        <taxon>Bacteria</taxon>
        <taxon>Bacillati</taxon>
        <taxon>Bacillota</taxon>
        <taxon>Bacilli</taxon>
        <taxon>Lactobacillales</taxon>
        <taxon>Enterococcaceae</taxon>
        <taxon>Vagococcus</taxon>
    </lineage>
</organism>
<gene>
    <name evidence="4" type="ORF">E4031_01155</name>
    <name evidence="3" type="ORF">E4Z98_05490</name>
</gene>